<evidence type="ECO:0000313" key="2">
    <source>
        <dbReference type="Proteomes" id="UP000054279"/>
    </source>
</evidence>
<dbReference type="Proteomes" id="UP000054279">
    <property type="component" value="Unassembled WGS sequence"/>
</dbReference>
<organism evidence="1 2">
    <name type="scientific">Sphaerobolus stellatus (strain SS14)</name>
    <dbReference type="NCBI Taxonomy" id="990650"/>
    <lineage>
        <taxon>Eukaryota</taxon>
        <taxon>Fungi</taxon>
        <taxon>Dikarya</taxon>
        <taxon>Basidiomycota</taxon>
        <taxon>Agaricomycotina</taxon>
        <taxon>Agaricomycetes</taxon>
        <taxon>Phallomycetidae</taxon>
        <taxon>Geastrales</taxon>
        <taxon>Sphaerobolaceae</taxon>
        <taxon>Sphaerobolus</taxon>
    </lineage>
</organism>
<reference evidence="1 2" key="1">
    <citation type="submission" date="2014-06" db="EMBL/GenBank/DDBJ databases">
        <title>Evolutionary Origins and Diversification of the Mycorrhizal Mutualists.</title>
        <authorList>
            <consortium name="DOE Joint Genome Institute"/>
            <consortium name="Mycorrhizal Genomics Consortium"/>
            <person name="Kohler A."/>
            <person name="Kuo A."/>
            <person name="Nagy L.G."/>
            <person name="Floudas D."/>
            <person name="Copeland A."/>
            <person name="Barry K.W."/>
            <person name="Cichocki N."/>
            <person name="Veneault-Fourrey C."/>
            <person name="LaButti K."/>
            <person name="Lindquist E.A."/>
            <person name="Lipzen A."/>
            <person name="Lundell T."/>
            <person name="Morin E."/>
            <person name="Murat C."/>
            <person name="Riley R."/>
            <person name="Ohm R."/>
            <person name="Sun H."/>
            <person name="Tunlid A."/>
            <person name="Henrissat B."/>
            <person name="Grigoriev I.V."/>
            <person name="Hibbett D.S."/>
            <person name="Martin F."/>
        </authorList>
    </citation>
    <scope>NUCLEOTIDE SEQUENCE [LARGE SCALE GENOMIC DNA]</scope>
    <source>
        <strain evidence="1 2">SS14</strain>
    </source>
</reference>
<dbReference type="OrthoDB" id="73465at2759"/>
<gene>
    <name evidence="1" type="ORF">M422DRAFT_133392</name>
</gene>
<dbReference type="AlphaFoldDB" id="A0A0C9ULN9"/>
<protein>
    <submittedName>
        <fullName evidence="1">Uncharacterized protein</fullName>
    </submittedName>
</protein>
<evidence type="ECO:0000313" key="1">
    <source>
        <dbReference type="EMBL" id="KIJ26200.1"/>
    </source>
</evidence>
<keyword evidence="2" id="KW-1185">Reference proteome</keyword>
<feature type="non-terminal residue" evidence="1">
    <location>
        <position position="1"/>
    </location>
</feature>
<dbReference type="HOGENOM" id="CLU_191887_0_0_1"/>
<feature type="non-terminal residue" evidence="1">
    <location>
        <position position="52"/>
    </location>
</feature>
<name>A0A0C9ULN9_SPHS4</name>
<proteinExistence type="predicted"/>
<sequence>PDGVCKELKGDSDRQLLNRDVVRDILTVPFALTAALSSLGESMRVAVGAVTE</sequence>
<dbReference type="EMBL" id="KN837380">
    <property type="protein sequence ID" value="KIJ26200.1"/>
    <property type="molecule type" value="Genomic_DNA"/>
</dbReference>
<accession>A0A0C9ULN9</accession>